<feature type="region of interest" description="Disordered" evidence="1">
    <location>
        <begin position="1"/>
        <end position="77"/>
    </location>
</feature>
<evidence type="ECO:0000313" key="2">
    <source>
        <dbReference type="EMBL" id="GCB71608.1"/>
    </source>
</evidence>
<dbReference type="AlphaFoldDB" id="A0A401PET4"/>
<dbReference type="Proteomes" id="UP000288216">
    <property type="component" value="Unassembled WGS sequence"/>
</dbReference>
<dbReference type="EMBL" id="BFAA01003499">
    <property type="protein sequence ID" value="GCB71608.1"/>
    <property type="molecule type" value="Genomic_DNA"/>
</dbReference>
<evidence type="ECO:0000256" key="1">
    <source>
        <dbReference type="SAM" id="MobiDB-lite"/>
    </source>
</evidence>
<gene>
    <name evidence="2" type="ORF">scyTo_0008881</name>
</gene>
<sequence length="159" mass="18275">MNIHQEDEDFLDKLTPDEEHQAFMHRPDHPTGTDITNPDETSDNLKDMDGKQVKIESTKRKGTDPERTNSSGPTVYTQRYDCAKGQFNDTWHLNDDKVLKLAVVLHKPYKMGSNPDDNQKRDCSTVCATQLLFKVQQTNVYVDNAKFTHNGTHVRKNRT</sequence>
<keyword evidence="3" id="KW-1185">Reference proteome</keyword>
<feature type="compositionally biased region" description="Acidic residues" evidence="1">
    <location>
        <begin position="1"/>
        <end position="10"/>
    </location>
</feature>
<feature type="compositionally biased region" description="Basic and acidic residues" evidence="1">
    <location>
        <begin position="43"/>
        <end position="67"/>
    </location>
</feature>
<feature type="compositionally biased region" description="Polar residues" evidence="1">
    <location>
        <begin position="68"/>
        <end position="77"/>
    </location>
</feature>
<reference evidence="2 3" key="1">
    <citation type="journal article" date="2018" name="Nat. Ecol. Evol.">
        <title>Shark genomes provide insights into elasmobranch evolution and the origin of vertebrates.</title>
        <authorList>
            <person name="Hara Y"/>
            <person name="Yamaguchi K"/>
            <person name="Onimaru K"/>
            <person name="Kadota M"/>
            <person name="Koyanagi M"/>
            <person name="Keeley SD"/>
            <person name="Tatsumi K"/>
            <person name="Tanaka K"/>
            <person name="Motone F"/>
            <person name="Kageyama Y"/>
            <person name="Nozu R"/>
            <person name="Adachi N"/>
            <person name="Nishimura O"/>
            <person name="Nakagawa R"/>
            <person name="Tanegashima C"/>
            <person name="Kiyatake I"/>
            <person name="Matsumoto R"/>
            <person name="Murakumo K"/>
            <person name="Nishida K"/>
            <person name="Terakita A"/>
            <person name="Kuratani S"/>
            <person name="Sato K"/>
            <person name="Hyodo S Kuraku.S."/>
        </authorList>
    </citation>
    <scope>NUCLEOTIDE SEQUENCE [LARGE SCALE GENOMIC DNA]</scope>
</reference>
<protein>
    <submittedName>
        <fullName evidence="2">Uncharacterized protein</fullName>
    </submittedName>
</protein>
<feature type="compositionally biased region" description="Basic and acidic residues" evidence="1">
    <location>
        <begin position="11"/>
        <end position="31"/>
    </location>
</feature>
<proteinExistence type="predicted"/>
<name>A0A401PET4_SCYTO</name>
<evidence type="ECO:0000313" key="3">
    <source>
        <dbReference type="Proteomes" id="UP000288216"/>
    </source>
</evidence>
<comment type="caution">
    <text evidence="2">The sequence shown here is derived from an EMBL/GenBank/DDBJ whole genome shotgun (WGS) entry which is preliminary data.</text>
</comment>
<accession>A0A401PET4</accession>
<organism evidence="2 3">
    <name type="scientific">Scyliorhinus torazame</name>
    <name type="common">Cloudy catshark</name>
    <name type="synonym">Catulus torazame</name>
    <dbReference type="NCBI Taxonomy" id="75743"/>
    <lineage>
        <taxon>Eukaryota</taxon>
        <taxon>Metazoa</taxon>
        <taxon>Chordata</taxon>
        <taxon>Craniata</taxon>
        <taxon>Vertebrata</taxon>
        <taxon>Chondrichthyes</taxon>
        <taxon>Elasmobranchii</taxon>
        <taxon>Galeomorphii</taxon>
        <taxon>Galeoidea</taxon>
        <taxon>Carcharhiniformes</taxon>
        <taxon>Scyliorhinidae</taxon>
        <taxon>Scyliorhinus</taxon>
    </lineage>
</organism>